<comment type="caution">
    <text evidence="1">The sequence shown here is derived from an EMBL/GenBank/DDBJ whole genome shotgun (WGS) entry which is preliminary data.</text>
</comment>
<sequence>MAMNQTDAVPETSTVEFLPNELLGAICDFLPNSDIKNLRLASPLLGQNCQLQIRRVFISPDPLNIYVAHAIATHEIYRLGVEEIIWDDATLVALGGYGDLFQDYFDESDEEVPQELAAEVQERFAWFARGCKSSIKAAKDRMANPFSRPDDVSKQHQLDNAMSYQESFEYYNLLESQQRAIIESKTDEDIFRYTLRQLPNLKRVVVTPAAHGYLLEPLYKTPMIRSFPYGFIYPVPQGWPTPLPGHGWAFAMPWVGDDAVEEDKSLYHGFQVVTKVLAEEKHNVKELMLDAHQLNTGINHFALNRGTEEYNNLFDIITRPGFQKLQLSLLVGFYLGEDYDIYDKGYLHDALYRATDMRHFSFHTDFATNRSSWIIDMYNYTSLFGVFPIERWQQLTHFGLSNVLVAQTDLITFLSKLPSTVQTVELSFLTFMEGDGHYISLMEDIRDELDWKHRPVEARIKIFAKIFCYLSYYGRYICVDKEVEEFVYNDGPQPFKLRQPGNSSDIDPGTSVLKDLFNPAWERPNDYSVDRRLVFP</sequence>
<keyword evidence="2" id="KW-1185">Reference proteome</keyword>
<accession>A0A9P7LJF9</accession>
<evidence type="ECO:0000313" key="2">
    <source>
        <dbReference type="Proteomes" id="UP000750502"/>
    </source>
</evidence>
<proteinExistence type="predicted"/>
<reference evidence="1" key="1">
    <citation type="journal article" date="2020" name="bioRxiv">
        <title>Historical genomics reveals the evolutionary mechanisms behind multiple outbreaks of the host-specific coffee wilt pathogen Fusarium xylarioides.</title>
        <authorList>
            <person name="Peck D."/>
            <person name="Nowell R.W."/>
            <person name="Flood J."/>
            <person name="Ryan M.J."/>
            <person name="Barraclough T.G."/>
        </authorList>
    </citation>
    <scope>NUCLEOTIDE SEQUENCE</scope>
    <source>
        <strain evidence="1">IMI 127659i</strain>
    </source>
</reference>
<gene>
    <name evidence="1" type="ORF">H9Q72_011433</name>
</gene>
<dbReference type="AlphaFoldDB" id="A0A9P7LJF9"/>
<organism evidence="1 2">
    <name type="scientific">Fusarium xylarioides</name>
    <dbReference type="NCBI Taxonomy" id="221167"/>
    <lineage>
        <taxon>Eukaryota</taxon>
        <taxon>Fungi</taxon>
        <taxon>Dikarya</taxon>
        <taxon>Ascomycota</taxon>
        <taxon>Pezizomycotina</taxon>
        <taxon>Sordariomycetes</taxon>
        <taxon>Hypocreomycetidae</taxon>
        <taxon>Hypocreales</taxon>
        <taxon>Nectriaceae</taxon>
        <taxon>Fusarium</taxon>
        <taxon>Fusarium fujikuroi species complex</taxon>
    </lineage>
</organism>
<dbReference type="Proteomes" id="UP000750502">
    <property type="component" value="Unassembled WGS sequence"/>
</dbReference>
<dbReference type="EMBL" id="JADFTT010000543">
    <property type="protein sequence ID" value="KAG5760456.1"/>
    <property type="molecule type" value="Genomic_DNA"/>
</dbReference>
<name>A0A9P7LJF9_9HYPO</name>
<reference evidence="1" key="2">
    <citation type="submission" date="2020-10" db="EMBL/GenBank/DDBJ databases">
        <authorList>
            <person name="Peck L.D."/>
            <person name="Nowell R.W."/>
            <person name="Flood J."/>
            <person name="Ryan M.J."/>
            <person name="Barraclough T.G."/>
        </authorList>
    </citation>
    <scope>NUCLEOTIDE SEQUENCE</scope>
    <source>
        <strain evidence="1">IMI 127659i</strain>
    </source>
</reference>
<protein>
    <recommendedName>
        <fullName evidence="3">F-box domain-containing protein</fullName>
    </recommendedName>
</protein>
<dbReference type="OrthoDB" id="5422579at2759"/>
<evidence type="ECO:0008006" key="3">
    <source>
        <dbReference type="Google" id="ProtNLM"/>
    </source>
</evidence>
<evidence type="ECO:0000313" key="1">
    <source>
        <dbReference type="EMBL" id="KAG5760456.1"/>
    </source>
</evidence>